<comment type="subcellular location">
    <subcellularLocation>
        <location evidence="5">Mitochondrion</location>
    </subcellularLocation>
</comment>
<dbReference type="PANTHER" id="PTHR11715:SF3">
    <property type="entry name" value="GLYCINE CLEAVAGE SYSTEM H PROTEIN-RELATED"/>
    <property type="match status" value="1"/>
</dbReference>
<dbReference type="GO" id="GO:0005739">
    <property type="term" value="C:mitochondrion"/>
    <property type="evidence" value="ECO:0007669"/>
    <property type="project" value="UniProtKB-SubCell"/>
</dbReference>
<dbReference type="GeneID" id="27688397"/>
<protein>
    <recommendedName>
        <fullName evidence="5">Glycine cleavage system H protein</fullName>
    </recommendedName>
</protein>
<dbReference type="Pfam" id="PF01597">
    <property type="entry name" value="GCV_H"/>
    <property type="match status" value="1"/>
</dbReference>
<dbReference type="OMA" id="KEHEWIR"/>
<comment type="function">
    <text evidence="5">The H protein shuttles the methylamine group of glycine from the P protein to the T protein.</text>
</comment>
<proteinExistence type="inferred from homology"/>
<reference evidence="7 8" key="1">
    <citation type="submission" date="2009-08" db="EMBL/GenBank/DDBJ databases">
        <title>The Genome Sequence of Spizellomyces punctatus strain DAOM BR117.</title>
        <authorList>
            <consortium name="The Broad Institute Genome Sequencing Platform"/>
            <person name="Russ C."/>
            <person name="Cuomo C."/>
            <person name="Shea T."/>
            <person name="Young S.K."/>
            <person name="Zeng Q."/>
            <person name="Koehrsen M."/>
            <person name="Haas B."/>
            <person name="Borodovsky M."/>
            <person name="Guigo R."/>
            <person name="Alvarado L."/>
            <person name="Berlin A."/>
            <person name="Bochicchio J."/>
            <person name="Borenstein D."/>
            <person name="Chapman S."/>
            <person name="Chen Z."/>
            <person name="Engels R."/>
            <person name="Freedman E."/>
            <person name="Gellesch M."/>
            <person name="Goldberg J."/>
            <person name="Griggs A."/>
            <person name="Gujja S."/>
            <person name="Heiman D."/>
            <person name="Hepburn T."/>
            <person name="Howarth C."/>
            <person name="Jen D."/>
            <person name="Larson L."/>
            <person name="Lewis B."/>
            <person name="Mehta T."/>
            <person name="Park D."/>
            <person name="Pearson M."/>
            <person name="Roberts A."/>
            <person name="Saif S."/>
            <person name="Shenoy N."/>
            <person name="Sisk P."/>
            <person name="Stolte C."/>
            <person name="Sykes S."/>
            <person name="Thomson T."/>
            <person name="Walk T."/>
            <person name="White J."/>
            <person name="Yandava C."/>
            <person name="Burger G."/>
            <person name="Gray M.W."/>
            <person name="Holland P.W.H."/>
            <person name="King N."/>
            <person name="Lang F.B.F."/>
            <person name="Roger A.J."/>
            <person name="Ruiz-Trillo I."/>
            <person name="Lander E."/>
            <person name="Nusbaum C."/>
        </authorList>
    </citation>
    <scope>NUCLEOTIDE SEQUENCE [LARGE SCALE GENOMIC DNA]</scope>
    <source>
        <strain evidence="7 8">DAOM BR117</strain>
    </source>
</reference>
<dbReference type="InterPro" id="IPR002930">
    <property type="entry name" value="GCV_H"/>
</dbReference>
<dbReference type="Gene3D" id="2.40.50.100">
    <property type="match status" value="1"/>
</dbReference>
<evidence type="ECO:0000256" key="4">
    <source>
        <dbReference type="PIRSR" id="PIRSR617453-50"/>
    </source>
</evidence>
<dbReference type="InterPro" id="IPR033753">
    <property type="entry name" value="GCV_H/Fam206"/>
</dbReference>
<comment type="cofactor">
    <cofactor evidence="5">
        <name>(R)-lipoate</name>
        <dbReference type="ChEBI" id="CHEBI:83088"/>
    </cofactor>
    <text evidence="5">Binds 1 lipoyl cofactor covalently.</text>
</comment>
<sequence length="155" mass="17124">MFRQTLSSTRVLARSFRPQLIQRTAFLSLRGYATRKYTPEHEWVSVDANGVGTVGITEYAAKALGDVVFVEIPEVGTPVLQKEQLSAVESVKAASDVYAPLSGEVIEVNQELESEPSLINSSPFEKGWIAKIKLTKKEELDGLLDEAAYAEHIKE</sequence>
<evidence type="ECO:0000259" key="6">
    <source>
        <dbReference type="PROSITE" id="PS50968"/>
    </source>
</evidence>
<dbReference type="InterPro" id="IPR011053">
    <property type="entry name" value="Single_hybrid_motif"/>
</dbReference>
<dbReference type="GO" id="GO:0019464">
    <property type="term" value="P:glycine decarboxylation via glycine cleavage system"/>
    <property type="evidence" value="ECO:0007669"/>
    <property type="project" value="UniProtKB-UniRule"/>
</dbReference>
<keyword evidence="3 5" id="KW-0809">Transit peptide</keyword>
<evidence type="ECO:0000313" key="7">
    <source>
        <dbReference type="EMBL" id="KNC99587.1"/>
    </source>
</evidence>
<dbReference type="PROSITE" id="PS50968">
    <property type="entry name" value="BIOTINYL_LIPOYL"/>
    <property type="match status" value="1"/>
</dbReference>
<evidence type="ECO:0000256" key="1">
    <source>
        <dbReference type="ARBA" id="ARBA00009249"/>
    </source>
</evidence>
<name>A0A0L0HET8_SPIPD</name>
<dbReference type="CDD" id="cd06848">
    <property type="entry name" value="GCS_H"/>
    <property type="match status" value="1"/>
</dbReference>
<keyword evidence="5" id="KW-0496">Mitochondrion</keyword>
<dbReference type="PANTHER" id="PTHR11715">
    <property type="entry name" value="GLYCINE CLEAVAGE SYSTEM H PROTEIN"/>
    <property type="match status" value="1"/>
</dbReference>
<evidence type="ECO:0000256" key="3">
    <source>
        <dbReference type="ARBA" id="ARBA00022946"/>
    </source>
</evidence>
<organism evidence="7 8">
    <name type="scientific">Spizellomyces punctatus (strain DAOM BR117)</name>
    <dbReference type="NCBI Taxonomy" id="645134"/>
    <lineage>
        <taxon>Eukaryota</taxon>
        <taxon>Fungi</taxon>
        <taxon>Fungi incertae sedis</taxon>
        <taxon>Chytridiomycota</taxon>
        <taxon>Chytridiomycota incertae sedis</taxon>
        <taxon>Chytridiomycetes</taxon>
        <taxon>Spizellomycetales</taxon>
        <taxon>Spizellomycetaceae</taxon>
        <taxon>Spizellomyces</taxon>
    </lineage>
</organism>
<accession>A0A0L0HET8</accession>
<dbReference type="NCBIfam" id="TIGR00527">
    <property type="entry name" value="gcvH"/>
    <property type="match status" value="1"/>
</dbReference>
<dbReference type="GO" id="GO:0005960">
    <property type="term" value="C:glycine cleavage complex"/>
    <property type="evidence" value="ECO:0007669"/>
    <property type="project" value="UniProtKB-UniRule"/>
</dbReference>
<dbReference type="AlphaFoldDB" id="A0A0L0HET8"/>
<dbReference type="HAMAP" id="MF_00272">
    <property type="entry name" value="GcvH"/>
    <property type="match status" value="1"/>
</dbReference>
<gene>
    <name evidence="7" type="ORF">SPPG_04975</name>
</gene>
<comment type="similarity">
    <text evidence="1 5">Belongs to the GcvH family.</text>
</comment>
<evidence type="ECO:0000313" key="8">
    <source>
        <dbReference type="Proteomes" id="UP000053201"/>
    </source>
</evidence>
<dbReference type="InterPro" id="IPR003016">
    <property type="entry name" value="2-oxoA_DH_lipoyl-BS"/>
</dbReference>
<evidence type="ECO:0000256" key="2">
    <source>
        <dbReference type="ARBA" id="ARBA00022823"/>
    </source>
</evidence>
<dbReference type="eggNOG" id="KOG3373">
    <property type="taxonomic scope" value="Eukaryota"/>
</dbReference>
<feature type="domain" description="Lipoyl-binding" evidence="6">
    <location>
        <begin position="51"/>
        <end position="133"/>
    </location>
</feature>
<dbReference type="Proteomes" id="UP000053201">
    <property type="component" value="Unassembled WGS sequence"/>
</dbReference>
<evidence type="ECO:0000256" key="5">
    <source>
        <dbReference type="RuleBase" id="RU364055"/>
    </source>
</evidence>
<comment type="subunit">
    <text evidence="5">The glycine cleavage system is composed of four proteins: P, T, L and H.</text>
</comment>
<dbReference type="SUPFAM" id="SSF51230">
    <property type="entry name" value="Single hybrid motif"/>
    <property type="match status" value="1"/>
</dbReference>
<dbReference type="EMBL" id="KQ257457">
    <property type="protein sequence ID" value="KNC99587.1"/>
    <property type="molecule type" value="Genomic_DNA"/>
</dbReference>
<keyword evidence="2 4" id="KW-0450">Lipoyl</keyword>
<dbReference type="RefSeq" id="XP_016607627.1">
    <property type="nucleotide sequence ID" value="XM_016753214.1"/>
</dbReference>
<keyword evidence="8" id="KW-1185">Reference proteome</keyword>
<dbReference type="STRING" id="645134.A0A0L0HET8"/>
<dbReference type="PROSITE" id="PS00189">
    <property type="entry name" value="LIPOYL"/>
    <property type="match status" value="1"/>
</dbReference>
<dbReference type="InParanoid" id="A0A0L0HET8"/>
<dbReference type="InterPro" id="IPR017453">
    <property type="entry name" value="GCV_H_sub"/>
</dbReference>
<dbReference type="FunCoup" id="A0A0L0HET8">
    <property type="interactions" value="544"/>
</dbReference>
<dbReference type="InterPro" id="IPR000089">
    <property type="entry name" value="Biotin_lipoyl"/>
</dbReference>
<dbReference type="GO" id="GO:0009249">
    <property type="term" value="P:protein lipoylation"/>
    <property type="evidence" value="ECO:0007669"/>
    <property type="project" value="TreeGrafter"/>
</dbReference>
<dbReference type="VEuPathDB" id="FungiDB:SPPG_04975"/>
<feature type="modified residue" description="N6-lipoyllysine" evidence="4">
    <location>
        <position position="92"/>
    </location>
</feature>
<dbReference type="NCBIfam" id="NF002270">
    <property type="entry name" value="PRK01202.1"/>
    <property type="match status" value="1"/>
</dbReference>
<dbReference type="OrthoDB" id="10264154at2759"/>